<dbReference type="AlphaFoldDB" id="A0A552UXR8"/>
<evidence type="ECO:0000313" key="3">
    <source>
        <dbReference type="Proteomes" id="UP000320643"/>
    </source>
</evidence>
<keyword evidence="1" id="KW-1133">Transmembrane helix</keyword>
<feature type="transmembrane region" description="Helical" evidence="1">
    <location>
        <begin position="115"/>
        <end position="136"/>
    </location>
</feature>
<evidence type="ECO:0000256" key="1">
    <source>
        <dbReference type="SAM" id="Phobius"/>
    </source>
</evidence>
<dbReference type="Proteomes" id="UP000320643">
    <property type="component" value="Unassembled WGS sequence"/>
</dbReference>
<name>A0A552UXR8_9FLAO</name>
<keyword evidence="1" id="KW-0812">Transmembrane</keyword>
<dbReference type="RefSeq" id="WP_143374220.1">
    <property type="nucleotide sequence ID" value="NZ_VJVZ01000010.1"/>
</dbReference>
<reference evidence="2 3" key="1">
    <citation type="submission" date="2019-07" db="EMBL/GenBank/DDBJ databases">
        <title>Flavobacterium sp. nov., isolated from glacier ice.</title>
        <authorList>
            <person name="Liu Q."/>
            <person name="Xin Y.-H."/>
        </authorList>
    </citation>
    <scope>NUCLEOTIDE SEQUENCE [LARGE SCALE GENOMIC DNA]</scope>
    <source>
        <strain evidence="2 3">ZT4R6</strain>
    </source>
</reference>
<protein>
    <submittedName>
        <fullName evidence="2">Uncharacterized protein</fullName>
    </submittedName>
</protein>
<comment type="caution">
    <text evidence="2">The sequence shown here is derived from an EMBL/GenBank/DDBJ whole genome shotgun (WGS) entry which is preliminary data.</text>
</comment>
<keyword evidence="1" id="KW-0472">Membrane</keyword>
<dbReference type="OrthoDB" id="1377498at2"/>
<feature type="transmembrane region" description="Helical" evidence="1">
    <location>
        <begin position="80"/>
        <end position="103"/>
    </location>
</feature>
<feature type="transmembrane region" description="Helical" evidence="1">
    <location>
        <begin position="21"/>
        <end position="40"/>
    </location>
</feature>
<organism evidence="2 3">
    <name type="scientific">Flavobacterium zepuense</name>
    <dbReference type="NCBI Taxonomy" id="2593302"/>
    <lineage>
        <taxon>Bacteria</taxon>
        <taxon>Pseudomonadati</taxon>
        <taxon>Bacteroidota</taxon>
        <taxon>Flavobacteriia</taxon>
        <taxon>Flavobacteriales</taxon>
        <taxon>Flavobacteriaceae</taxon>
        <taxon>Flavobacterium</taxon>
    </lineage>
</organism>
<evidence type="ECO:0000313" key="2">
    <source>
        <dbReference type="EMBL" id="TRW23005.1"/>
    </source>
</evidence>
<feature type="transmembrane region" description="Helical" evidence="1">
    <location>
        <begin position="46"/>
        <end position="68"/>
    </location>
</feature>
<proteinExistence type="predicted"/>
<dbReference type="EMBL" id="VJVZ01000010">
    <property type="protein sequence ID" value="TRW23005.1"/>
    <property type="molecule type" value="Genomic_DNA"/>
</dbReference>
<accession>A0A552UXR8</accession>
<keyword evidence="3" id="KW-1185">Reference proteome</keyword>
<gene>
    <name evidence="2" type="ORF">FMM05_15015</name>
</gene>
<sequence>MADLLNEDEFIHKTYYNPWPVFGIFYAMAFVQVLIVRMIIALTYGMGMIMGFVNLFATLVLCLTLFIHKNEMLRLPWRKKLLGILGLLSVYVIATFTIEFVNYGAEYFIYAVKQSLIAGANYLVILTFCCIAIYIVQRSKQRNGKL</sequence>